<name>L1NBE2_9PORP</name>
<proteinExistence type="predicted"/>
<reference evidence="1 2" key="1">
    <citation type="submission" date="2012-05" db="EMBL/GenBank/DDBJ databases">
        <authorList>
            <person name="Weinstock G."/>
            <person name="Sodergren E."/>
            <person name="Lobos E.A."/>
            <person name="Fulton L."/>
            <person name="Fulton R."/>
            <person name="Courtney L."/>
            <person name="Fronick C."/>
            <person name="O'Laughlin M."/>
            <person name="Godfrey J."/>
            <person name="Wilson R.M."/>
            <person name="Miner T."/>
            <person name="Farmer C."/>
            <person name="Delehaunty K."/>
            <person name="Cordes M."/>
            <person name="Minx P."/>
            <person name="Tomlinson C."/>
            <person name="Chen J."/>
            <person name="Wollam A."/>
            <person name="Pepin K.H."/>
            <person name="Bhonagiri V."/>
            <person name="Zhang X."/>
            <person name="Suruliraj S."/>
            <person name="Warren W."/>
            <person name="Mitreva M."/>
            <person name="Mardis E.R."/>
            <person name="Wilson R.K."/>
        </authorList>
    </citation>
    <scope>NUCLEOTIDE SEQUENCE [LARGE SCALE GENOMIC DNA]</scope>
    <source>
        <strain evidence="1 2">F0037</strain>
    </source>
</reference>
<gene>
    <name evidence="1" type="ORF">HMPREF9134_01332</name>
</gene>
<protein>
    <submittedName>
        <fullName evidence="1">Uncharacterized protein</fullName>
    </submittedName>
</protein>
<evidence type="ECO:0000313" key="1">
    <source>
        <dbReference type="EMBL" id="EKY00595.1"/>
    </source>
</evidence>
<dbReference type="Proteomes" id="UP000010408">
    <property type="component" value="Unassembled WGS sequence"/>
</dbReference>
<evidence type="ECO:0000313" key="2">
    <source>
        <dbReference type="Proteomes" id="UP000010408"/>
    </source>
</evidence>
<accession>L1NBE2</accession>
<dbReference type="AlphaFoldDB" id="L1NBE2"/>
<dbReference type="STRING" id="1127696.HMPREF9134_01332"/>
<dbReference type="HOGENOM" id="CLU_3138998_0_0_10"/>
<organism evidence="1 2">
    <name type="scientific">Porphyromonas catoniae F0037</name>
    <dbReference type="NCBI Taxonomy" id="1127696"/>
    <lineage>
        <taxon>Bacteria</taxon>
        <taxon>Pseudomonadati</taxon>
        <taxon>Bacteroidota</taxon>
        <taxon>Bacteroidia</taxon>
        <taxon>Bacteroidales</taxon>
        <taxon>Porphyromonadaceae</taxon>
        <taxon>Porphyromonas</taxon>
    </lineage>
</organism>
<comment type="caution">
    <text evidence="1">The sequence shown here is derived from an EMBL/GenBank/DDBJ whole genome shotgun (WGS) entry which is preliminary data.</text>
</comment>
<sequence length="49" mass="5388">MPSVSFLCPFTEEDRGLSVTLNQVLAEEKQSTFGLESLELPSKSSRALD</sequence>
<dbReference type="EMBL" id="AMEQ01000037">
    <property type="protein sequence ID" value="EKY00595.1"/>
    <property type="molecule type" value="Genomic_DNA"/>
</dbReference>